<evidence type="ECO:0000313" key="4">
    <source>
        <dbReference type="Proteomes" id="UP000231358"/>
    </source>
</evidence>
<reference evidence="3 4" key="1">
    <citation type="submission" date="2017-05" db="EMBL/GenBank/DDBJ databases">
        <title>Genome sequence for an aflatoxigenic pathogen of Argentinian peanut, Aspergillus arachidicola.</title>
        <authorList>
            <person name="Moore G."/>
            <person name="Beltz S.B."/>
            <person name="Mack B.M."/>
        </authorList>
    </citation>
    <scope>NUCLEOTIDE SEQUENCE [LARGE SCALE GENOMIC DNA]</scope>
    <source>
        <strain evidence="3 4">CBS 117610</strain>
    </source>
</reference>
<sequence length="298" mass="32593">MLYKSALVLLSLSLLSSAQQGPTCLSPTTAGSASNKATCCPSSNSVGEESVDGTIYEYKCGHYADNLISQKGQYSPNAHDCARKCAAQATSNTPCHAAIWTAESNQPDIGICYLSQAGFTEKADPSGKWLLLVRTDRTGSECQQAIDDAVAVNQGACDQELAKKDQEKLDAVAVNQQACQKSLEKKDQEKTQAVDNEKAACTRAVNTAKSDCTKQSNGRNDVLGKRNYQVYYQKHHRNKEKQVMLKTPSRHLCWEACALDSACLSAIWQNNGLCWKNYFKVTTANLYNHGAIDTAIFW</sequence>
<comment type="caution">
    <text evidence="3">The sequence shown here is derived from an EMBL/GenBank/DDBJ whole genome shotgun (WGS) entry which is preliminary data.</text>
</comment>
<evidence type="ECO:0000256" key="2">
    <source>
        <dbReference type="SAM" id="SignalP"/>
    </source>
</evidence>
<feature type="region of interest" description="Disordered" evidence="1">
    <location>
        <begin position="28"/>
        <end position="48"/>
    </location>
</feature>
<evidence type="ECO:0000313" key="3">
    <source>
        <dbReference type="EMBL" id="PIG82002.1"/>
    </source>
</evidence>
<dbReference type="AlphaFoldDB" id="A0A2G7FMY0"/>
<feature type="compositionally biased region" description="Polar residues" evidence="1">
    <location>
        <begin position="28"/>
        <end position="47"/>
    </location>
</feature>
<keyword evidence="4" id="KW-1185">Reference proteome</keyword>
<evidence type="ECO:0008006" key="5">
    <source>
        <dbReference type="Google" id="ProtNLM"/>
    </source>
</evidence>
<name>A0A2G7FMY0_9EURO</name>
<proteinExistence type="predicted"/>
<evidence type="ECO:0000256" key="1">
    <source>
        <dbReference type="SAM" id="MobiDB-lite"/>
    </source>
</evidence>
<keyword evidence="2" id="KW-0732">Signal</keyword>
<accession>A0A2G7FMY0</accession>
<feature type="chain" id="PRO_5013808738" description="Apple domain-containing protein" evidence="2">
    <location>
        <begin position="19"/>
        <end position="298"/>
    </location>
</feature>
<dbReference type="EMBL" id="NEXV01000531">
    <property type="protein sequence ID" value="PIG82002.1"/>
    <property type="molecule type" value="Genomic_DNA"/>
</dbReference>
<organism evidence="3 4">
    <name type="scientific">Aspergillus arachidicola</name>
    <dbReference type="NCBI Taxonomy" id="656916"/>
    <lineage>
        <taxon>Eukaryota</taxon>
        <taxon>Fungi</taxon>
        <taxon>Dikarya</taxon>
        <taxon>Ascomycota</taxon>
        <taxon>Pezizomycotina</taxon>
        <taxon>Eurotiomycetes</taxon>
        <taxon>Eurotiomycetidae</taxon>
        <taxon>Eurotiales</taxon>
        <taxon>Aspergillaceae</taxon>
        <taxon>Aspergillus</taxon>
        <taxon>Aspergillus subgen. Circumdati</taxon>
    </lineage>
</organism>
<gene>
    <name evidence="3" type="ORF">AARAC_010525</name>
</gene>
<dbReference type="Proteomes" id="UP000231358">
    <property type="component" value="Unassembled WGS sequence"/>
</dbReference>
<protein>
    <recommendedName>
        <fullName evidence="5">Apple domain-containing protein</fullName>
    </recommendedName>
</protein>
<feature type="signal peptide" evidence="2">
    <location>
        <begin position="1"/>
        <end position="18"/>
    </location>
</feature>